<organism evidence="1 2">
    <name type="scientific">Amycolatopsis australiensis</name>
    <dbReference type="NCBI Taxonomy" id="546364"/>
    <lineage>
        <taxon>Bacteria</taxon>
        <taxon>Bacillati</taxon>
        <taxon>Actinomycetota</taxon>
        <taxon>Actinomycetes</taxon>
        <taxon>Pseudonocardiales</taxon>
        <taxon>Pseudonocardiaceae</taxon>
        <taxon>Amycolatopsis</taxon>
    </lineage>
</organism>
<accession>A0A1K1SVK4</accession>
<gene>
    <name evidence="1" type="ORF">SAMN04489730_6937</name>
</gene>
<evidence type="ECO:0000313" key="2">
    <source>
        <dbReference type="Proteomes" id="UP000182740"/>
    </source>
</evidence>
<keyword evidence="2" id="KW-1185">Reference proteome</keyword>
<dbReference type="RefSeq" id="WP_072480184.1">
    <property type="nucleotide sequence ID" value="NZ_FPJG01000006.1"/>
</dbReference>
<proteinExistence type="predicted"/>
<protein>
    <submittedName>
        <fullName evidence="1">Uncharacterized protein</fullName>
    </submittedName>
</protein>
<dbReference type="Proteomes" id="UP000182740">
    <property type="component" value="Unassembled WGS sequence"/>
</dbReference>
<dbReference type="EMBL" id="FPJG01000006">
    <property type="protein sequence ID" value="SFW88361.1"/>
    <property type="molecule type" value="Genomic_DNA"/>
</dbReference>
<evidence type="ECO:0000313" key="1">
    <source>
        <dbReference type="EMBL" id="SFW88361.1"/>
    </source>
</evidence>
<sequence length="72" mass="8034">MSHRQLSLQFDIDDGVRSVLRASGVWKERFAAADGESRLELARQLQQQVQQRLADVVHVLVFSGDLSAVADL</sequence>
<reference evidence="2" key="1">
    <citation type="submission" date="2016-11" db="EMBL/GenBank/DDBJ databases">
        <authorList>
            <person name="Varghese N."/>
            <person name="Submissions S."/>
        </authorList>
    </citation>
    <scope>NUCLEOTIDE SEQUENCE [LARGE SCALE GENOMIC DNA]</scope>
    <source>
        <strain evidence="2">DSM 44671</strain>
    </source>
</reference>
<name>A0A1K1SVK4_9PSEU</name>
<dbReference type="AlphaFoldDB" id="A0A1K1SVK4"/>